<name>A0AAE3DZL4_9FIRM</name>
<proteinExistence type="inferred from homology"/>
<comment type="caution">
    <text evidence="9">Lacks conserved residue(s) required for the propagation of feature annotation.</text>
</comment>
<evidence type="ECO:0000256" key="4">
    <source>
        <dbReference type="ARBA" id="ARBA00022475"/>
    </source>
</evidence>
<evidence type="ECO:0000256" key="1">
    <source>
        <dbReference type="ARBA" id="ARBA00004651"/>
    </source>
</evidence>
<dbReference type="EMBL" id="JAJEQM010000012">
    <property type="protein sequence ID" value="MCC2210989.1"/>
    <property type="molecule type" value="Genomic_DNA"/>
</dbReference>
<dbReference type="NCBIfam" id="TIGR00380">
    <property type="entry name" value="cobal_cbiB"/>
    <property type="match status" value="1"/>
</dbReference>
<evidence type="ECO:0000313" key="11">
    <source>
        <dbReference type="Proteomes" id="UP001198242"/>
    </source>
</evidence>
<dbReference type="GO" id="GO:0048472">
    <property type="term" value="F:threonine-phosphate decarboxylase activity"/>
    <property type="evidence" value="ECO:0007669"/>
    <property type="project" value="InterPro"/>
</dbReference>
<organism evidence="10 11">
    <name type="scientific">Hominilimicola fabiformis</name>
    <dbReference type="NCBI Taxonomy" id="2885356"/>
    <lineage>
        <taxon>Bacteria</taxon>
        <taxon>Bacillati</taxon>
        <taxon>Bacillota</taxon>
        <taxon>Clostridia</taxon>
        <taxon>Eubacteriales</taxon>
        <taxon>Oscillospiraceae</taxon>
        <taxon>Hominilimicola</taxon>
    </lineage>
</organism>
<dbReference type="GO" id="GO:0009236">
    <property type="term" value="P:cobalamin biosynthetic process"/>
    <property type="evidence" value="ECO:0007669"/>
    <property type="project" value="UniProtKB-UniRule"/>
</dbReference>
<keyword evidence="8 9" id="KW-0472">Membrane</keyword>
<reference evidence="10 11" key="1">
    <citation type="submission" date="2021-10" db="EMBL/GenBank/DDBJ databases">
        <title>Anaerobic single-cell dispensing facilitates the cultivation of human gut bacteria.</title>
        <authorList>
            <person name="Afrizal A."/>
        </authorList>
    </citation>
    <scope>NUCLEOTIDE SEQUENCE [LARGE SCALE GENOMIC DNA]</scope>
    <source>
        <strain evidence="10 11">CLA-AA-H232</strain>
    </source>
</reference>
<feature type="transmembrane region" description="Helical" evidence="9">
    <location>
        <begin position="82"/>
        <end position="99"/>
    </location>
</feature>
<sequence>MIIAQSAAVSIGFVLDAIFGDPDFKLHPIRLIGYLISFLEKVMRRIFTKNERFGGAVMAICVLIICGGVPFAILFFAYRLNYFFGIAIESVICYFMLAAKSLKQAGMSVYKPLKNGDVDGARKSVSMIVGRDTESLDDIGITKAAVETVAENTSDGVIAPLIYMAIGGGVLGCIYKAINTMDSMVGYKNDRYINFGRFAAKLDDIANYIPSRISAYLMIFASKIMGYNSRNAYRIFKRDSRNHASPNSAQTESVVAGALEIQLAGDAYYFGKLYKKPFIGDGIKPIKYDNIADSIKLMYMTSVISAVLFVGLKVAVGVVYGI</sequence>
<evidence type="ECO:0000256" key="9">
    <source>
        <dbReference type="HAMAP-Rule" id="MF_00024"/>
    </source>
</evidence>
<dbReference type="Pfam" id="PF03186">
    <property type="entry name" value="CobD_Cbib"/>
    <property type="match status" value="1"/>
</dbReference>
<gene>
    <name evidence="10" type="primary">cbiB</name>
    <name evidence="9" type="synonym">cobD</name>
    <name evidence="10" type="ORF">LKE05_09340</name>
</gene>
<comment type="subcellular location">
    <subcellularLocation>
        <location evidence="1 9">Cell membrane</location>
        <topology evidence="1 9">Multi-pass membrane protein</topology>
    </subcellularLocation>
</comment>
<evidence type="ECO:0000256" key="6">
    <source>
        <dbReference type="ARBA" id="ARBA00022692"/>
    </source>
</evidence>
<dbReference type="AlphaFoldDB" id="A0AAE3DZL4"/>
<dbReference type="Proteomes" id="UP001198242">
    <property type="component" value="Unassembled WGS sequence"/>
</dbReference>
<comment type="function">
    <text evidence="9">Converts cobyric acid to cobinamide by the addition of aminopropanol on the F carboxylic group.</text>
</comment>
<keyword evidence="5 9" id="KW-0169">Cobalamin biosynthesis</keyword>
<evidence type="ECO:0000256" key="5">
    <source>
        <dbReference type="ARBA" id="ARBA00022573"/>
    </source>
</evidence>
<dbReference type="RefSeq" id="WP_308456637.1">
    <property type="nucleotide sequence ID" value="NZ_JAJEQM010000012.1"/>
</dbReference>
<comment type="caution">
    <text evidence="10">The sequence shown here is derived from an EMBL/GenBank/DDBJ whole genome shotgun (WGS) entry which is preliminary data.</text>
</comment>
<comment type="pathway">
    <text evidence="2 9">Cofactor biosynthesis; adenosylcobalamin biosynthesis.</text>
</comment>
<dbReference type="PANTHER" id="PTHR34308">
    <property type="entry name" value="COBALAMIN BIOSYNTHESIS PROTEIN CBIB"/>
    <property type="match status" value="1"/>
</dbReference>
<evidence type="ECO:0000256" key="3">
    <source>
        <dbReference type="ARBA" id="ARBA00006263"/>
    </source>
</evidence>
<dbReference type="HAMAP" id="MF_00024">
    <property type="entry name" value="CobD_CbiB"/>
    <property type="match status" value="1"/>
</dbReference>
<dbReference type="PANTHER" id="PTHR34308:SF1">
    <property type="entry name" value="COBALAMIN BIOSYNTHESIS PROTEIN CBIB"/>
    <property type="match status" value="1"/>
</dbReference>
<dbReference type="InterPro" id="IPR004485">
    <property type="entry name" value="Cobalamin_biosynth_CobD/CbiB"/>
</dbReference>
<keyword evidence="7 9" id="KW-1133">Transmembrane helix</keyword>
<comment type="similarity">
    <text evidence="3 9">Belongs to the CobD/CbiB family.</text>
</comment>
<protein>
    <recommendedName>
        <fullName evidence="9">Cobalamin biosynthesis protein CobD</fullName>
    </recommendedName>
</protein>
<dbReference type="GO" id="GO:0015420">
    <property type="term" value="F:ABC-type vitamin B12 transporter activity"/>
    <property type="evidence" value="ECO:0007669"/>
    <property type="project" value="UniProtKB-UniRule"/>
</dbReference>
<feature type="transmembrane region" description="Helical" evidence="9">
    <location>
        <begin position="297"/>
        <end position="320"/>
    </location>
</feature>
<evidence type="ECO:0000313" key="10">
    <source>
        <dbReference type="EMBL" id="MCC2210989.1"/>
    </source>
</evidence>
<evidence type="ECO:0000256" key="7">
    <source>
        <dbReference type="ARBA" id="ARBA00022989"/>
    </source>
</evidence>
<dbReference type="GO" id="GO:0005886">
    <property type="term" value="C:plasma membrane"/>
    <property type="evidence" value="ECO:0007669"/>
    <property type="project" value="UniProtKB-SubCell"/>
</dbReference>
<feature type="transmembrane region" description="Helical" evidence="9">
    <location>
        <begin position="53"/>
        <end position="76"/>
    </location>
</feature>
<evidence type="ECO:0000256" key="8">
    <source>
        <dbReference type="ARBA" id="ARBA00023136"/>
    </source>
</evidence>
<keyword evidence="11" id="KW-1185">Reference proteome</keyword>
<evidence type="ECO:0000256" key="2">
    <source>
        <dbReference type="ARBA" id="ARBA00004953"/>
    </source>
</evidence>
<accession>A0AAE3DZL4</accession>
<keyword evidence="6 9" id="KW-0812">Transmembrane</keyword>
<keyword evidence="4 9" id="KW-1003">Cell membrane</keyword>